<dbReference type="GO" id="GO:0006334">
    <property type="term" value="P:nucleosome assembly"/>
    <property type="evidence" value="ECO:0007669"/>
    <property type="project" value="InterPro"/>
</dbReference>
<feature type="compositionally biased region" description="Basic and acidic residues" evidence="3">
    <location>
        <begin position="208"/>
        <end position="220"/>
    </location>
</feature>
<dbReference type="STRING" id="1448320.A0A319DIB1"/>
<feature type="region of interest" description="Disordered" evidence="3">
    <location>
        <begin position="248"/>
        <end position="290"/>
    </location>
</feature>
<dbReference type="OrthoDB" id="19419at2759"/>
<feature type="compositionally biased region" description="Acidic residues" evidence="3">
    <location>
        <begin position="272"/>
        <end position="290"/>
    </location>
</feature>
<dbReference type="EMBL" id="KZ826163">
    <property type="protein sequence ID" value="PYH87838.1"/>
    <property type="molecule type" value="Genomic_DNA"/>
</dbReference>
<accession>A0A319DIB1</accession>
<dbReference type="InterPro" id="IPR037231">
    <property type="entry name" value="NAP-like_sf"/>
</dbReference>
<dbReference type="SUPFAM" id="SSF143113">
    <property type="entry name" value="NAP-like"/>
    <property type="match status" value="1"/>
</dbReference>
<dbReference type="VEuPathDB" id="FungiDB:BO71DRAFT_404341"/>
<evidence type="ECO:0008006" key="6">
    <source>
        <dbReference type="Google" id="ProtNLM"/>
    </source>
</evidence>
<feature type="region of interest" description="Disordered" evidence="3">
    <location>
        <begin position="208"/>
        <end position="232"/>
    </location>
</feature>
<dbReference type="AlphaFoldDB" id="A0A319DIB1"/>
<dbReference type="PANTHER" id="PTHR11875">
    <property type="entry name" value="TESTIS-SPECIFIC Y-ENCODED PROTEIN"/>
    <property type="match status" value="1"/>
</dbReference>
<dbReference type="Proteomes" id="UP000247810">
    <property type="component" value="Unassembled WGS sequence"/>
</dbReference>
<sequence length="353" mass="40898">MSLLDRIQNPEVSKETAKKISIVEQQFLRAEVEQLRHAAVTMKPLFEKRSEVINEPDVKEAFWTRVMLNAPAEIEEHITMTDATILASTLKNITVERFEIDAQGQGEPRSFRVTFEFRTGDENPYFENEKLVKEFYWRKQVLTTPKGHKRTWDGLVSEPVRINWKKDQDPTKGLLDLACDLAEAEKKGGNRQELPEFMKVVEKREELEAAAEHDHDHDHDHDEDEECSGPDDSSSFFSFFGYRGSDVTAEQSKTATKEDDERYEKLLKGEPVEEDEEDEEDEDDEDDEIEDDFEEIEIFPAGDELAIAIAEDLWPNALKYYVTDQLIEEDDFDEDIELVEDEEDAPPLKKTKV</sequence>
<evidence type="ECO:0000256" key="2">
    <source>
        <dbReference type="RuleBase" id="RU003876"/>
    </source>
</evidence>
<evidence type="ECO:0000256" key="1">
    <source>
        <dbReference type="ARBA" id="ARBA00009947"/>
    </source>
</evidence>
<dbReference type="GO" id="GO:0005634">
    <property type="term" value="C:nucleus"/>
    <property type="evidence" value="ECO:0007669"/>
    <property type="project" value="InterPro"/>
</dbReference>
<feature type="compositionally biased region" description="Basic and acidic residues" evidence="3">
    <location>
        <begin position="255"/>
        <end position="271"/>
    </location>
</feature>
<proteinExistence type="inferred from homology"/>
<evidence type="ECO:0000313" key="5">
    <source>
        <dbReference type="Proteomes" id="UP000247810"/>
    </source>
</evidence>
<evidence type="ECO:0000256" key="3">
    <source>
        <dbReference type="SAM" id="MobiDB-lite"/>
    </source>
</evidence>
<reference evidence="4 5" key="1">
    <citation type="submission" date="2018-02" db="EMBL/GenBank/DDBJ databases">
        <title>The genomes of Aspergillus section Nigri reveals drivers in fungal speciation.</title>
        <authorList>
            <consortium name="DOE Joint Genome Institute"/>
            <person name="Vesth T.C."/>
            <person name="Nybo J."/>
            <person name="Theobald S."/>
            <person name="Brandl J."/>
            <person name="Frisvad J.C."/>
            <person name="Nielsen K.F."/>
            <person name="Lyhne E.K."/>
            <person name="Kogle M.E."/>
            <person name="Kuo A."/>
            <person name="Riley R."/>
            <person name="Clum A."/>
            <person name="Nolan M."/>
            <person name="Lipzen A."/>
            <person name="Salamov A."/>
            <person name="Henrissat B."/>
            <person name="Wiebenga A."/>
            <person name="De vries R.P."/>
            <person name="Grigoriev I.V."/>
            <person name="Mortensen U.H."/>
            <person name="Andersen M.R."/>
            <person name="Baker S.E."/>
        </authorList>
    </citation>
    <scope>NUCLEOTIDE SEQUENCE [LARGE SCALE GENOMIC DNA]</scope>
    <source>
        <strain evidence="4 5">CBS 707.79</strain>
    </source>
</reference>
<keyword evidence="5" id="KW-1185">Reference proteome</keyword>
<dbReference type="InterPro" id="IPR002164">
    <property type="entry name" value="NAP_family"/>
</dbReference>
<gene>
    <name evidence="4" type="ORF">BO71DRAFT_404341</name>
</gene>
<dbReference type="Gene3D" id="3.30.1120.90">
    <property type="entry name" value="Nucleosome assembly protein"/>
    <property type="match status" value="1"/>
</dbReference>
<protein>
    <recommendedName>
        <fullName evidence="6">NAP family protein</fullName>
    </recommendedName>
</protein>
<comment type="similarity">
    <text evidence="1 2">Belongs to the nucleosome assembly protein (NAP) family.</text>
</comment>
<evidence type="ECO:0000313" key="4">
    <source>
        <dbReference type="EMBL" id="PYH87838.1"/>
    </source>
</evidence>
<organism evidence="4 5">
    <name type="scientific">Aspergillus ellipticus CBS 707.79</name>
    <dbReference type="NCBI Taxonomy" id="1448320"/>
    <lineage>
        <taxon>Eukaryota</taxon>
        <taxon>Fungi</taxon>
        <taxon>Dikarya</taxon>
        <taxon>Ascomycota</taxon>
        <taxon>Pezizomycotina</taxon>
        <taxon>Eurotiomycetes</taxon>
        <taxon>Eurotiomycetidae</taxon>
        <taxon>Eurotiales</taxon>
        <taxon>Aspergillaceae</taxon>
        <taxon>Aspergillus</taxon>
        <taxon>Aspergillus subgen. Circumdati</taxon>
    </lineage>
</organism>
<dbReference type="Pfam" id="PF00956">
    <property type="entry name" value="NAP"/>
    <property type="match status" value="1"/>
</dbReference>
<name>A0A319DIB1_9EURO</name>